<evidence type="ECO:0000313" key="9">
    <source>
        <dbReference type="EMBL" id="CAK9268027.1"/>
    </source>
</evidence>
<keyword evidence="3 7" id="KW-0052">Apoplast</keyword>
<dbReference type="SMART" id="SM00835">
    <property type="entry name" value="Cupin_1"/>
    <property type="match status" value="1"/>
</dbReference>
<evidence type="ECO:0000259" key="8">
    <source>
        <dbReference type="SMART" id="SM00835"/>
    </source>
</evidence>
<gene>
    <name evidence="9" type="ORF">CSSPJE1EN1_LOCUS13505</name>
</gene>
<dbReference type="InterPro" id="IPR011051">
    <property type="entry name" value="RmlC_Cupin_sf"/>
</dbReference>
<dbReference type="CDD" id="cd02241">
    <property type="entry name" value="cupin_OxOx"/>
    <property type="match status" value="1"/>
</dbReference>
<feature type="chain" id="PRO_5044988597" description="Germin-like protein" evidence="7">
    <location>
        <begin position="37"/>
        <end position="217"/>
    </location>
</feature>
<comment type="similarity">
    <text evidence="2 7">Belongs to the germin family.</text>
</comment>
<evidence type="ECO:0000256" key="6">
    <source>
        <dbReference type="ARBA" id="ARBA00023211"/>
    </source>
</evidence>
<dbReference type="PRINTS" id="PR00325">
    <property type="entry name" value="GERMIN"/>
</dbReference>
<organism evidence="9 10">
    <name type="scientific">Sphagnum jensenii</name>
    <dbReference type="NCBI Taxonomy" id="128206"/>
    <lineage>
        <taxon>Eukaryota</taxon>
        <taxon>Viridiplantae</taxon>
        <taxon>Streptophyta</taxon>
        <taxon>Embryophyta</taxon>
        <taxon>Bryophyta</taxon>
        <taxon>Sphagnophytina</taxon>
        <taxon>Sphagnopsida</taxon>
        <taxon>Sphagnales</taxon>
        <taxon>Sphagnaceae</taxon>
        <taxon>Sphagnum</taxon>
    </lineage>
</organism>
<keyword evidence="5 7" id="KW-0479">Metal-binding</keyword>
<dbReference type="InterPro" id="IPR014710">
    <property type="entry name" value="RmlC-like_jellyroll"/>
</dbReference>
<dbReference type="Gene3D" id="2.60.120.10">
    <property type="entry name" value="Jelly Rolls"/>
    <property type="match status" value="1"/>
</dbReference>
<accession>A0ABP0WMB8</accession>
<dbReference type="InterPro" id="IPR019780">
    <property type="entry name" value="Germin_Mn-BS"/>
</dbReference>
<name>A0ABP0WMB8_9BRYO</name>
<dbReference type="InterPro" id="IPR006045">
    <property type="entry name" value="Cupin_1"/>
</dbReference>
<dbReference type="Proteomes" id="UP001497444">
    <property type="component" value="Chromosome 2"/>
</dbReference>
<dbReference type="SUPFAM" id="SSF51182">
    <property type="entry name" value="RmlC-like cupins"/>
    <property type="match status" value="1"/>
</dbReference>
<evidence type="ECO:0000256" key="3">
    <source>
        <dbReference type="ARBA" id="ARBA00022523"/>
    </source>
</evidence>
<feature type="domain" description="Cupin type-1" evidence="8">
    <location>
        <begin position="70"/>
        <end position="206"/>
    </location>
</feature>
<evidence type="ECO:0000256" key="2">
    <source>
        <dbReference type="ARBA" id="ARBA00007456"/>
    </source>
</evidence>
<keyword evidence="4 7" id="KW-0964">Secreted</keyword>
<dbReference type="PROSITE" id="PS00725">
    <property type="entry name" value="GERMIN"/>
    <property type="match status" value="1"/>
</dbReference>
<evidence type="ECO:0000256" key="1">
    <source>
        <dbReference type="ARBA" id="ARBA00004271"/>
    </source>
</evidence>
<dbReference type="Pfam" id="PF00190">
    <property type="entry name" value="Cupin_1"/>
    <property type="match status" value="1"/>
</dbReference>
<comment type="subcellular location">
    <subcellularLocation>
        <location evidence="1 7">Secreted</location>
        <location evidence="1 7">Extracellular space</location>
        <location evidence="1 7">Apoplast</location>
    </subcellularLocation>
</comment>
<proteinExistence type="inferred from homology"/>
<keyword evidence="6 7" id="KW-0464">Manganese</keyword>
<dbReference type="InterPro" id="IPR001929">
    <property type="entry name" value="Germin"/>
</dbReference>
<evidence type="ECO:0000256" key="5">
    <source>
        <dbReference type="ARBA" id="ARBA00022723"/>
    </source>
</evidence>
<reference evidence="9 10" key="1">
    <citation type="submission" date="2024-02" db="EMBL/GenBank/DDBJ databases">
        <authorList>
            <consortium name="ELIXIR-Norway"/>
            <consortium name="Elixir Norway"/>
        </authorList>
    </citation>
    <scope>NUCLEOTIDE SEQUENCE [LARGE SCALE GENOMIC DNA]</scope>
</reference>
<evidence type="ECO:0000256" key="7">
    <source>
        <dbReference type="RuleBase" id="RU366015"/>
    </source>
</evidence>
<sequence>MGSLNFRLCMQLIATYLLLQHFILVTQLSLQVQADAEPLQDFCVADPTQPTSVGYNCKPVAEVTVKDFVFSLDQPIVQALSPAYPGLNSLGSAISRFDIPAGGLVNPHTHPRATELFYVKEGTFYAGFVSVAGKLYDTVIKTEDVIILPQGLIHFAYNLGNTTATIIVWFNSENPGTYFVAPTLFGSGINETFLEKVFQIDAETLKNIEKNFLPKKK</sequence>
<evidence type="ECO:0000313" key="10">
    <source>
        <dbReference type="Proteomes" id="UP001497444"/>
    </source>
</evidence>
<evidence type="ECO:0000256" key="4">
    <source>
        <dbReference type="ARBA" id="ARBA00022525"/>
    </source>
</evidence>
<keyword evidence="7" id="KW-0732">Signal</keyword>
<dbReference type="PANTHER" id="PTHR31238">
    <property type="entry name" value="GERMIN-LIKE PROTEIN SUBFAMILY 3 MEMBER 3"/>
    <property type="match status" value="1"/>
</dbReference>
<dbReference type="EMBL" id="OZ020097">
    <property type="protein sequence ID" value="CAK9268027.1"/>
    <property type="molecule type" value="Genomic_DNA"/>
</dbReference>
<feature type="signal peptide" evidence="7">
    <location>
        <begin position="1"/>
        <end position="36"/>
    </location>
</feature>
<keyword evidence="10" id="KW-1185">Reference proteome</keyword>
<protein>
    <recommendedName>
        <fullName evidence="7">Germin-like protein</fullName>
    </recommendedName>
</protein>